<dbReference type="RefSeq" id="WP_088245423.1">
    <property type="nucleotide sequence ID" value="NZ_JAVREZ010000045.1"/>
</dbReference>
<comment type="caution">
    <text evidence="2">The sequence shown here is derived from an EMBL/GenBank/DDBJ whole genome shotgun (WGS) entry which is preliminary data.</text>
</comment>
<keyword evidence="1" id="KW-0472">Membrane</keyword>
<name>A0ABU2VSK4_9ACTN</name>
<sequence length="42" mass="4898">MLWSDPENEPPKELRDTQEMLRRLSIFLALAMVLAMIVIGLR</sequence>
<accession>A0ABU2VSK4</accession>
<keyword evidence="1" id="KW-1133">Transmembrane helix</keyword>
<protein>
    <submittedName>
        <fullName evidence="2">Uncharacterized protein</fullName>
    </submittedName>
</protein>
<dbReference type="NCBIfam" id="NF047320">
    <property type="entry name" value="morpho_MmpB"/>
    <property type="match status" value="1"/>
</dbReference>
<dbReference type="GeneID" id="89557204"/>
<keyword evidence="3" id="KW-1185">Reference proteome</keyword>
<keyword evidence="1" id="KW-0812">Transmembrane</keyword>
<evidence type="ECO:0000313" key="3">
    <source>
        <dbReference type="Proteomes" id="UP001183824"/>
    </source>
</evidence>
<feature type="transmembrane region" description="Helical" evidence="1">
    <location>
        <begin position="20"/>
        <end position="41"/>
    </location>
</feature>
<gene>
    <name evidence="2" type="ORF">RNB18_50425</name>
</gene>
<dbReference type="Proteomes" id="UP001183824">
    <property type="component" value="Unassembled WGS sequence"/>
</dbReference>
<dbReference type="InterPro" id="IPR058070">
    <property type="entry name" value="MmpB-like"/>
</dbReference>
<reference evidence="3" key="1">
    <citation type="submission" date="2023-07" db="EMBL/GenBank/DDBJ databases">
        <title>30 novel species of actinomycetes from the DSMZ collection.</title>
        <authorList>
            <person name="Nouioui I."/>
        </authorList>
    </citation>
    <scope>NUCLEOTIDE SEQUENCE [LARGE SCALE GENOMIC DNA]</scope>
    <source>
        <strain evidence="3">DSM 41640</strain>
    </source>
</reference>
<dbReference type="EMBL" id="JAVREZ010000045">
    <property type="protein sequence ID" value="MDT0488278.1"/>
    <property type="molecule type" value="Genomic_DNA"/>
</dbReference>
<evidence type="ECO:0000256" key="1">
    <source>
        <dbReference type="SAM" id="Phobius"/>
    </source>
</evidence>
<proteinExistence type="predicted"/>
<dbReference type="Pfam" id="PF26627">
    <property type="entry name" value="MmpB"/>
    <property type="match status" value="1"/>
</dbReference>
<organism evidence="2 3">
    <name type="scientific">Streptomyces doebereineriae</name>
    <dbReference type="NCBI Taxonomy" id="3075528"/>
    <lineage>
        <taxon>Bacteria</taxon>
        <taxon>Bacillati</taxon>
        <taxon>Actinomycetota</taxon>
        <taxon>Actinomycetes</taxon>
        <taxon>Kitasatosporales</taxon>
        <taxon>Streptomycetaceae</taxon>
        <taxon>Streptomyces</taxon>
    </lineage>
</organism>
<evidence type="ECO:0000313" key="2">
    <source>
        <dbReference type="EMBL" id="MDT0488278.1"/>
    </source>
</evidence>